<evidence type="ECO:0000256" key="6">
    <source>
        <dbReference type="ARBA" id="ARBA00022847"/>
    </source>
</evidence>
<keyword evidence="7 9" id="KW-1133">Transmembrane helix</keyword>
<dbReference type="RefSeq" id="WP_074649057.1">
    <property type="nucleotide sequence ID" value="NZ_FOIL01000011.1"/>
</dbReference>
<evidence type="ECO:0000256" key="5">
    <source>
        <dbReference type="ARBA" id="ARBA00022692"/>
    </source>
</evidence>
<keyword evidence="8 9" id="KW-0472">Membrane</keyword>
<dbReference type="OrthoDB" id="9804874at2"/>
<dbReference type="PANTHER" id="PTHR30330">
    <property type="entry name" value="AGSS FAMILY TRANSPORTER, SODIUM-ALANINE"/>
    <property type="match status" value="1"/>
</dbReference>
<evidence type="ECO:0000256" key="8">
    <source>
        <dbReference type="ARBA" id="ARBA00023136"/>
    </source>
</evidence>
<dbReference type="FunFam" id="1.20.1740.10:FF:000004">
    <property type="entry name" value="Sodium:alanine symporter family protein"/>
    <property type="match status" value="1"/>
</dbReference>
<evidence type="ECO:0000256" key="3">
    <source>
        <dbReference type="ARBA" id="ARBA00022448"/>
    </source>
</evidence>
<feature type="transmembrane region" description="Helical" evidence="9">
    <location>
        <begin position="303"/>
        <end position="325"/>
    </location>
</feature>
<dbReference type="Pfam" id="PF01235">
    <property type="entry name" value="Na_Ala_symp"/>
    <property type="match status" value="1"/>
</dbReference>
<name>A0A1I0D9W1_9FIRM</name>
<keyword evidence="3 9" id="KW-0813">Transport</keyword>
<feature type="transmembrane region" description="Helical" evidence="9">
    <location>
        <begin position="415"/>
        <end position="436"/>
    </location>
</feature>
<evidence type="ECO:0000256" key="2">
    <source>
        <dbReference type="ARBA" id="ARBA00009261"/>
    </source>
</evidence>
<keyword evidence="5 9" id="KW-0812">Transmembrane</keyword>
<feature type="transmembrane region" description="Helical" evidence="9">
    <location>
        <begin position="144"/>
        <end position="169"/>
    </location>
</feature>
<sequence length="474" mass="51055">MESLVKLTGDLDSFMYTYLLIIILLAAGIYFTFASKFVQLRMFAESLRVIMEKPSKEGSVSSFQALMVSTASRVGTGNIVGVASAICTGGYGAVFWMWIIAIIGGSSAFVESTLAQIYKKKDPEGNFYGGPSYYIEAALHSRPLALLFAVSMLITYAGGFNMLCAYNLQSTFSGYSFYDPSTSPVIIGIVLAGLFGFCLWGGGKRIISTTSALVPFMGALYVLISLVVILLNIGNLPMVFGKIFSEAFDFQAIFGGFTGSAIMMGIKRGLYSNEAGVGSAPNAAAAADVSHPVKQGLVQMLSVFIDTLLLCTATAMMCLCSGIAPNADLAGAPYVQAALQSTLGTFGPVFITVSMILFAFTTLIGNYYYTGNLLNYIHKGVPSQTFLKCFRVICTFIVFFGAIAQMDLAWNVADILMGIMAIINLPVIFILHRVAFRAEKDYLQQKAEGKNPVFHSSTVGLEGKTDCWEEGMHI</sequence>
<protein>
    <submittedName>
        <fullName evidence="10">Alanine or glycine:cation symporter, AGCS family</fullName>
    </submittedName>
</protein>
<feature type="transmembrane region" description="Helical" evidence="9">
    <location>
        <begin position="15"/>
        <end position="33"/>
    </location>
</feature>
<dbReference type="PROSITE" id="PS00873">
    <property type="entry name" value="NA_ALANINE_SYMP"/>
    <property type="match status" value="1"/>
</dbReference>
<comment type="similarity">
    <text evidence="2 9">Belongs to the alanine or glycine:cation symporter (AGCS) (TC 2.A.25) family.</text>
</comment>
<gene>
    <name evidence="10" type="ORF">SAMN04487771_101117</name>
</gene>
<proteinExistence type="inferred from homology"/>
<dbReference type="InterPro" id="IPR001463">
    <property type="entry name" value="Na/Ala_symport"/>
</dbReference>
<accession>A0A1I0D9W1</accession>
<evidence type="ECO:0000313" key="11">
    <source>
        <dbReference type="Proteomes" id="UP000199820"/>
    </source>
</evidence>
<dbReference type="AlphaFoldDB" id="A0A1I0D9W1"/>
<dbReference type="NCBIfam" id="TIGR00835">
    <property type="entry name" value="agcS"/>
    <property type="match status" value="1"/>
</dbReference>
<dbReference type="GO" id="GO:0005886">
    <property type="term" value="C:plasma membrane"/>
    <property type="evidence" value="ECO:0007669"/>
    <property type="project" value="UniProtKB-SubCell"/>
</dbReference>
<dbReference type="eggNOG" id="COG1115">
    <property type="taxonomic scope" value="Bacteria"/>
</dbReference>
<evidence type="ECO:0000256" key="7">
    <source>
        <dbReference type="ARBA" id="ARBA00022989"/>
    </source>
</evidence>
<feature type="transmembrane region" description="Helical" evidence="9">
    <location>
        <begin position="212"/>
        <end position="233"/>
    </location>
</feature>
<evidence type="ECO:0000256" key="1">
    <source>
        <dbReference type="ARBA" id="ARBA00004651"/>
    </source>
</evidence>
<feature type="transmembrane region" description="Helical" evidence="9">
    <location>
        <begin position="181"/>
        <end position="200"/>
    </location>
</feature>
<keyword evidence="6 9" id="KW-0769">Symport</keyword>
<keyword evidence="4 9" id="KW-1003">Cell membrane</keyword>
<comment type="subcellular location">
    <subcellularLocation>
        <location evidence="1 9">Cell membrane</location>
        <topology evidence="1 9">Multi-pass membrane protein</topology>
    </subcellularLocation>
</comment>
<dbReference type="GO" id="GO:0005283">
    <property type="term" value="F:amino acid:sodium symporter activity"/>
    <property type="evidence" value="ECO:0007669"/>
    <property type="project" value="InterPro"/>
</dbReference>
<dbReference type="Proteomes" id="UP000199820">
    <property type="component" value="Unassembled WGS sequence"/>
</dbReference>
<keyword evidence="11" id="KW-1185">Reference proteome</keyword>
<dbReference type="PANTHER" id="PTHR30330:SF1">
    <property type="entry name" value="AMINO-ACID CARRIER PROTEIN ALST"/>
    <property type="match status" value="1"/>
</dbReference>
<feature type="transmembrane region" description="Helical" evidence="9">
    <location>
        <begin position="345"/>
        <end position="369"/>
    </location>
</feature>
<evidence type="ECO:0000313" key="10">
    <source>
        <dbReference type="EMBL" id="SET29066.1"/>
    </source>
</evidence>
<evidence type="ECO:0000256" key="9">
    <source>
        <dbReference type="RuleBase" id="RU363064"/>
    </source>
</evidence>
<reference evidence="10 11" key="1">
    <citation type="submission" date="2016-10" db="EMBL/GenBank/DDBJ databases">
        <authorList>
            <person name="de Groot N.N."/>
        </authorList>
    </citation>
    <scope>NUCLEOTIDE SEQUENCE [LARGE SCALE GENOMIC DNA]</scope>
    <source>
        <strain evidence="10 11">KH1P1</strain>
    </source>
</reference>
<evidence type="ECO:0000256" key="4">
    <source>
        <dbReference type="ARBA" id="ARBA00022475"/>
    </source>
</evidence>
<dbReference type="Gene3D" id="1.20.1740.10">
    <property type="entry name" value="Amino acid/polyamine transporter I"/>
    <property type="match status" value="1"/>
</dbReference>
<feature type="transmembrane region" description="Helical" evidence="9">
    <location>
        <begin position="248"/>
        <end position="266"/>
    </location>
</feature>
<feature type="transmembrane region" description="Helical" evidence="9">
    <location>
        <begin position="389"/>
        <end position="409"/>
    </location>
</feature>
<organism evidence="10 11">
    <name type="scientific">[Clostridium] aminophilum</name>
    <dbReference type="NCBI Taxonomy" id="1526"/>
    <lineage>
        <taxon>Bacteria</taxon>
        <taxon>Bacillati</taxon>
        <taxon>Bacillota</taxon>
        <taxon>Clostridia</taxon>
        <taxon>Lachnospirales</taxon>
        <taxon>Lachnospiraceae</taxon>
    </lineage>
</organism>
<dbReference type="EMBL" id="FOIL01000011">
    <property type="protein sequence ID" value="SET29066.1"/>
    <property type="molecule type" value="Genomic_DNA"/>
</dbReference>
<dbReference type="PRINTS" id="PR00175">
    <property type="entry name" value="NAALASMPORT"/>
</dbReference>